<dbReference type="STRING" id="418985.A0A1V9XV86"/>
<comment type="subcellular location">
    <subcellularLocation>
        <location evidence="1">Membrane</location>
        <topology evidence="1">Multi-pass membrane protein</topology>
    </subcellularLocation>
</comment>
<comment type="caution">
    <text evidence="3">The sequence shown here is derived from an EMBL/GenBank/DDBJ whole genome shotgun (WGS) entry which is preliminary data.</text>
</comment>
<feature type="transmembrane region" description="Helical" evidence="2">
    <location>
        <begin position="239"/>
        <end position="259"/>
    </location>
</feature>
<keyword evidence="2" id="KW-0472">Membrane</keyword>
<dbReference type="EMBL" id="MNPL01003658">
    <property type="protein sequence ID" value="OQR77342.1"/>
    <property type="molecule type" value="Genomic_DNA"/>
</dbReference>
<dbReference type="AlphaFoldDB" id="A0A1V9XV86"/>
<evidence type="ECO:0000313" key="3">
    <source>
        <dbReference type="EMBL" id="OQR77342.1"/>
    </source>
</evidence>
<evidence type="ECO:0000313" key="4">
    <source>
        <dbReference type="Proteomes" id="UP000192247"/>
    </source>
</evidence>
<accession>A0A1V9XV86</accession>
<dbReference type="InParanoid" id="A0A1V9XV86"/>
<organism evidence="3 4">
    <name type="scientific">Tropilaelaps mercedesae</name>
    <dbReference type="NCBI Taxonomy" id="418985"/>
    <lineage>
        <taxon>Eukaryota</taxon>
        <taxon>Metazoa</taxon>
        <taxon>Ecdysozoa</taxon>
        <taxon>Arthropoda</taxon>
        <taxon>Chelicerata</taxon>
        <taxon>Arachnida</taxon>
        <taxon>Acari</taxon>
        <taxon>Parasitiformes</taxon>
        <taxon>Mesostigmata</taxon>
        <taxon>Gamasina</taxon>
        <taxon>Dermanyssoidea</taxon>
        <taxon>Laelapidae</taxon>
        <taxon>Tropilaelaps</taxon>
    </lineage>
</organism>
<sequence>MFLGLSGLKMGSIEAFVTMITLCMIAIVGGHSLQPRAANVAEVPALFGVCVYSFMCHHSLPSLLAPVKPKKGLCWMLAGDIFIIFVFYNFLALTGIFTFEHIKDVYTLNFEPTTGHSMVPVVPYFQYFLLIYPVLTLSSNFPIIAITLTNNLRNLMLREDSAWHMQQVVVPLLALLPPCIIALVVEDVEFLVNFTGSYAGAMIQYVIPTTLVCIARRKVDAQFGPGVINKFASPFRWKYWVHFVMVWTAFCIICVTAHITNKFVKA</sequence>
<keyword evidence="4" id="KW-1185">Reference proteome</keyword>
<dbReference type="OrthoDB" id="294541at2759"/>
<feature type="transmembrane region" description="Helical" evidence="2">
    <location>
        <begin position="197"/>
        <end position="215"/>
    </location>
</feature>
<feature type="transmembrane region" description="Helical" evidence="2">
    <location>
        <begin position="168"/>
        <end position="185"/>
    </location>
</feature>
<evidence type="ECO:0000256" key="2">
    <source>
        <dbReference type="SAM" id="Phobius"/>
    </source>
</evidence>
<feature type="transmembrane region" description="Helical" evidence="2">
    <location>
        <begin position="77"/>
        <end position="99"/>
    </location>
</feature>
<feature type="transmembrane region" description="Helical" evidence="2">
    <location>
        <begin position="124"/>
        <end position="148"/>
    </location>
</feature>
<proteinExistence type="predicted"/>
<keyword evidence="2" id="KW-1133">Transmembrane helix</keyword>
<reference evidence="3 4" key="1">
    <citation type="journal article" date="2017" name="Gigascience">
        <title>Draft genome of the honey bee ectoparasitic mite, Tropilaelaps mercedesae, is shaped by the parasitic life history.</title>
        <authorList>
            <person name="Dong X."/>
            <person name="Armstrong S.D."/>
            <person name="Xia D."/>
            <person name="Makepeace B.L."/>
            <person name="Darby A.C."/>
            <person name="Kadowaki T."/>
        </authorList>
    </citation>
    <scope>NUCLEOTIDE SEQUENCE [LARGE SCALE GENOMIC DNA]</scope>
    <source>
        <strain evidence="3">Wuxi-XJTLU</strain>
    </source>
</reference>
<dbReference type="GO" id="GO:0016020">
    <property type="term" value="C:membrane"/>
    <property type="evidence" value="ECO:0007669"/>
    <property type="project" value="UniProtKB-SubCell"/>
</dbReference>
<dbReference type="PANTHER" id="PTHR16189:SF0">
    <property type="entry name" value="TRANSMEMBRANE PROTEIN 104"/>
    <property type="match status" value="1"/>
</dbReference>
<dbReference type="Proteomes" id="UP000192247">
    <property type="component" value="Unassembled WGS sequence"/>
</dbReference>
<keyword evidence="2 3" id="KW-0812">Transmembrane</keyword>
<dbReference type="PANTHER" id="PTHR16189">
    <property type="entry name" value="TRANSMEMBRANE PROTEIN 104-RELATED"/>
    <property type="match status" value="1"/>
</dbReference>
<feature type="transmembrane region" description="Helical" evidence="2">
    <location>
        <begin position="12"/>
        <end position="33"/>
    </location>
</feature>
<feature type="transmembrane region" description="Helical" evidence="2">
    <location>
        <begin position="45"/>
        <end position="65"/>
    </location>
</feature>
<evidence type="ECO:0000256" key="1">
    <source>
        <dbReference type="ARBA" id="ARBA00004141"/>
    </source>
</evidence>
<protein>
    <submittedName>
        <fullName evidence="3">Transmembrane protein-like</fullName>
    </submittedName>
</protein>
<gene>
    <name evidence="3" type="ORF">BIW11_07160</name>
</gene>
<name>A0A1V9XV86_9ACAR</name>